<dbReference type="PROSITE" id="PS50977">
    <property type="entry name" value="HTH_TETR_2"/>
    <property type="match status" value="1"/>
</dbReference>
<accession>A0ABU8T570</accession>
<dbReference type="InterPro" id="IPR009057">
    <property type="entry name" value="Homeodomain-like_sf"/>
</dbReference>
<protein>
    <submittedName>
        <fullName evidence="8">GntR family transcriptional regulator</fullName>
    </submittedName>
</protein>
<evidence type="ECO:0000256" key="5">
    <source>
        <dbReference type="PROSITE-ProRule" id="PRU00335"/>
    </source>
</evidence>
<dbReference type="InterPro" id="IPR004111">
    <property type="entry name" value="Repressor_TetR_C"/>
</dbReference>
<evidence type="ECO:0000313" key="8">
    <source>
        <dbReference type="EMBL" id="MEJ8279082.1"/>
    </source>
</evidence>
<gene>
    <name evidence="8" type="ORF">WJX68_09090</name>
</gene>
<dbReference type="SUPFAM" id="SSF48498">
    <property type="entry name" value="Tetracyclin repressor-like, C-terminal domain"/>
    <property type="match status" value="1"/>
</dbReference>
<keyword evidence="1" id="KW-0663">Pyridoxal phosphate</keyword>
<evidence type="ECO:0000256" key="1">
    <source>
        <dbReference type="ARBA" id="ARBA00022898"/>
    </source>
</evidence>
<evidence type="ECO:0000256" key="3">
    <source>
        <dbReference type="ARBA" id="ARBA00023125"/>
    </source>
</evidence>
<dbReference type="InterPro" id="IPR000524">
    <property type="entry name" value="Tscrpt_reg_HTH_GntR"/>
</dbReference>
<feature type="DNA-binding region" description="H-T-H motif" evidence="5">
    <location>
        <begin position="103"/>
        <end position="122"/>
    </location>
</feature>
<evidence type="ECO:0000313" key="9">
    <source>
        <dbReference type="Proteomes" id="UP001364211"/>
    </source>
</evidence>
<keyword evidence="2" id="KW-0805">Transcription regulation</keyword>
<dbReference type="Gene3D" id="1.10.10.60">
    <property type="entry name" value="Homeodomain-like"/>
    <property type="match status" value="1"/>
</dbReference>
<dbReference type="Pfam" id="PF02909">
    <property type="entry name" value="TetR_C_1"/>
    <property type="match status" value="1"/>
</dbReference>
<dbReference type="SMART" id="SM00345">
    <property type="entry name" value="HTH_GNTR"/>
    <property type="match status" value="1"/>
</dbReference>
<evidence type="ECO:0000259" key="6">
    <source>
        <dbReference type="PROSITE" id="PS50949"/>
    </source>
</evidence>
<dbReference type="SUPFAM" id="SSF46785">
    <property type="entry name" value="Winged helix' DNA-binding domain"/>
    <property type="match status" value="1"/>
</dbReference>
<proteinExistence type="predicted"/>
<keyword evidence="9" id="KW-1185">Reference proteome</keyword>
<evidence type="ECO:0000256" key="4">
    <source>
        <dbReference type="ARBA" id="ARBA00023163"/>
    </source>
</evidence>
<dbReference type="Pfam" id="PF00392">
    <property type="entry name" value="GntR"/>
    <property type="match status" value="1"/>
</dbReference>
<name>A0ABU8T570_9PSEU</name>
<dbReference type="Proteomes" id="UP001364211">
    <property type="component" value="Unassembled WGS sequence"/>
</dbReference>
<reference evidence="8 9" key="1">
    <citation type="submission" date="2024-03" db="EMBL/GenBank/DDBJ databases">
        <title>Draft genome sequence of Pseudonocardia sp. DW16-2.</title>
        <authorList>
            <person name="Duangmal K."/>
        </authorList>
    </citation>
    <scope>NUCLEOTIDE SEQUENCE [LARGE SCALE GENOMIC DNA]</scope>
    <source>
        <strain evidence="8 9">DW16-2</strain>
    </source>
</reference>
<keyword evidence="3 5" id="KW-0238">DNA-binding</keyword>
<evidence type="ECO:0000259" key="7">
    <source>
        <dbReference type="PROSITE" id="PS50977"/>
    </source>
</evidence>
<dbReference type="SUPFAM" id="SSF46689">
    <property type="entry name" value="Homeodomain-like"/>
    <property type="match status" value="1"/>
</dbReference>
<dbReference type="CDD" id="cd07377">
    <property type="entry name" value="WHTH_GntR"/>
    <property type="match status" value="1"/>
</dbReference>
<dbReference type="PANTHER" id="PTHR46577:SF1">
    <property type="entry name" value="HTH-TYPE TRANSCRIPTIONAL REGULATORY PROTEIN GABR"/>
    <property type="match status" value="1"/>
</dbReference>
<dbReference type="PANTHER" id="PTHR46577">
    <property type="entry name" value="HTH-TYPE TRANSCRIPTIONAL REGULATORY PROTEIN GABR"/>
    <property type="match status" value="1"/>
</dbReference>
<evidence type="ECO:0000256" key="2">
    <source>
        <dbReference type="ARBA" id="ARBA00023015"/>
    </source>
</evidence>
<keyword evidence="4" id="KW-0804">Transcription</keyword>
<dbReference type="InterPro" id="IPR001647">
    <property type="entry name" value="HTH_TetR"/>
</dbReference>
<dbReference type="PROSITE" id="PS50949">
    <property type="entry name" value="HTH_GNTR"/>
    <property type="match status" value="1"/>
</dbReference>
<dbReference type="Gene3D" id="1.10.357.10">
    <property type="entry name" value="Tetracycline Repressor, domain 2"/>
    <property type="match status" value="1"/>
</dbReference>
<feature type="domain" description="HTH tetR-type" evidence="7">
    <location>
        <begin position="80"/>
        <end position="140"/>
    </location>
</feature>
<feature type="domain" description="HTH gntR-type" evidence="6">
    <location>
        <begin position="3"/>
        <end position="71"/>
    </location>
</feature>
<dbReference type="Gene3D" id="1.10.10.10">
    <property type="entry name" value="Winged helix-like DNA-binding domain superfamily/Winged helix DNA-binding domain"/>
    <property type="match status" value="1"/>
</dbReference>
<dbReference type="InterPro" id="IPR051446">
    <property type="entry name" value="HTH_trans_reg/aminotransferase"/>
</dbReference>
<dbReference type="InterPro" id="IPR036271">
    <property type="entry name" value="Tet_transcr_reg_TetR-rel_C_sf"/>
</dbReference>
<dbReference type="EMBL" id="JBBJUP010000006">
    <property type="protein sequence ID" value="MEJ8279082.1"/>
    <property type="molecule type" value="Genomic_DNA"/>
</dbReference>
<dbReference type="InterPro" id="IPR036388">
    <property type="entry name" value="WH-like_DNA-bd_sf"/>
</dbReference>
<dbReference type="InterPro" id="IPR036390">
    <property type="entry name" value="WH_DNA-bd_sf"/>
</dbReference>
<sequence>MAESAADRVVAALRARIDAGELRPGARAPSVRALAAEHGVATSTAARALARLREEGLLATTDRVGSVVAGRASRPPTAAPPDTARLVRTAIGVADTDGLSALSMRRLAAAFGVPTMSLYRRVRSRDELLLHMIDAVFAEVVLPPADGPWRARLEGAARAQWRVHRRHPWLARVLSLSRPQAVPSLLRFAEFELAALEEVVADPVERFDLHVALTGFVRGMALTLAAEQEAEADTGVDADTWSEHDPGLRAALRRHGGPALARIGDYPYDLARIVDTGLARLLDGIS</sequence>
<dbReference type="RefSeq" id="WP_340288017.1">
    <property type="nucleotide sequence ID" value="NZ_JBBJUP010000006.1"/>
</dbReference>
<comment type="caution">
    <text evidence="8">The sequence shown here is derived from an EMBL/GenBank/DDBJ whole genome shotgun (WGS) entry which is preliminary data.</text>
</comment>
<organism evidence="8 9">
    <name type="scientific">Pseudonocardia spirodelae</name>
    <dbReference type="NCBI Taxonomy" id="3133431"/>
    <lineage>
        <taxon>Bacteria</taxon>
        <taxon>Bacillati</taxon>
        <taxon>Actinomycetota</taxon>
        <taxon>Actinomycetes</taxon>
        <taxon>Pseudonocardiales</taxon>
        <taxon>Pseudonocardiaceae</taxon>
        <taxon>Pseudonocardia</taxon>
    </lineage>
</organism>